<accession>A0A2N3HIH0</accession>
<evidence type="ECO:0000313" key="2">
    <source>
        <dbReference type="Proteomes" id="UP000233435"/>
    </source>
</evidence>
<proteinExistence type="predicted"/>
<dbReference type="SUPFAM" id="SSF82185">
    <property type="entry name" value="Histone H3 K4-specific methyltransferase SET7/9 N-terminal domain"/>
    <property type="match status" value="1"/>
</dbReference>
<comment type="caution">
    <text evidence="1">The sequence shown here is derived from an EMBL/GenBank/DDBJ whole genome shotgun (WGS) entry which is preliminary data.</text>
</comment>
<evidence type="ECO:0000313" key="1">
    <source>
        <dbReference type="EMBL" id="PKQ44780.1"/>
    </source>
</evidence>
<dbReference type="Gene3D" id="3.90.930.1">
    <property type="match status" value="1"/>
</dbReference>
<keyword evidence="2" id="KW-1185">Reference proteome</keyword>
<reference evidence="1 2" key="1">
    <citation type="submission" date="2017-12" db="EMBL/GenBank/DDBJ databases">
        <title>Confluentibacter flavum sp. nov., isolated from the saline lake.</title>
        <authorList>
            <person name="Yu L."/>
        </authorList>
    </citation>
    <scope>NUCLEOTIDE SEQUENCE [LARGE SCALE GENOMIC DNA]</scope>
    <source>
        <strain evidence="1 2">3B</strain>
    </source>
</reference>
<name>A0A2N3HIH0_9FLAO</name>
<organism evidence="1 2">
    <name type="scientific">Confluentibacter flavum</name>
    <dbReference type="NCBI Taxonomy" id="1909700"/>
    <lineage>
        <taxon>Bacteria</taxon>
        <taxon>Pseudomonadati</taxon>
        <taxon>Bacteroidota</taxon>
        <taxon>Flavobacteriia</taxon>
        <taxon>Flavobacteriales</taxon>
        <taxon>Flavobacteriaceae</taxon>
        <taxon>Confluentibacter</taxon>
    </lineage>
</organism>
<dbReference type="AlphaFoldDB" id="A0A2N3HIH0"/>
<dbReference type="Proteomes" id="UP000233435">
    <property type="component" value="Unassembled WGS sequence"/>
</dbReference>
<gene>
    <name evidence="1" type="ORF">CSW08_11735</name>
</gene>
<sequence>MRRFLALPFFLFFLCCKNEIKNSTDNFDGLKKYYFPNGILKSQGMTFENNQPIGIWNYYDSTGILNSTVEYIKINGKSYINQDWVFDKNGDTLKNKGSHFKIVFEKDTIRLNEPIRAKIDLTTPLFKNKNSNIFVVVPKDYSINFNEDFSNLKEVNLDTTFNLNLENEMKNSIGLTTDFGKTAIFGRYFNSIGKKKLRGILVEYFYQDSITSDSIKLNYFENKRYFEKDILVIENMN</sequence>
<dbReference type="EMBL" id="PJEO01000042">
    <property type="protein sequence ID" value="PKQ44780.1"/>
    <property type="molecule type" value="Genomic_DNA"/>
</dbReference>
<protein>
    <submittedName>
        <fullName evidence="1">Uncharacterized protein</fullName>
    </submittedName>
</protein>